<evidence type="ECO:0000313" key="20">
    <source>
        <dbReference type="Proteomes" id="UP000185657"/>
    </source>
</evidence>
<dbReference type="SUPFAM" id="SSF55874">
    <property type="entry name" value="ATPase domain of HSP90 chaperone/DNA topoisomerase II/histidine kinase"/>
    <property type="match status" value="1"/>
</dbReference>
<keyword evidence="7" id="KW-0547">Nucleotide-binding</keyword>
<evidence type="ECO:0000313" key="21">
    <source>
        <dbReference type="Proteomes" id="UP000185680"/>
    </source>
</evidence>
<keyword evidence="12 14" id="KW-0472">Membrane</keyword>
<dbReference type="Proteomes" id="UP000185680">
    <property type="component" value="Chromosome"/>
</dbReference>
<feature type="coiled-coil region" evidence="13">
    <location>
        <begin position="393"/>
        <end position="424"/>
    </location>
</feature>
<sequence length="647" mass="72599">MPETRMSQPPSSRPSPLPALWLRLLDREPQHRPLWLRWGVAVAVTVLALWLRMQMGTPESGARFATLTLATVLSALFGGVSAGLLSTLLGMTLANFFLITPFGQMAVGDSSEAFWLNVTYLLTQLVILGAIWAMQQRNRRLHELTRQLGDSQRMARNTFEHAAAGITHVGLQGQLLDVNQTFCNLVGYTEDELEHLTFQDITHPDDVGPDVNYIGEALAGRRSHYALEKRYIHKDGHLIWAQLTVALMRKPSGEPDYFISVVQDISGAKATEEALRTSDRLMRQAQGVANFITWEADIATRRFRTFGNTHKGLGLPSTEFGVEQILNSTHPEEHQRIEAEWIAAIKGKNRYHGTYRGHPDLPVRWFQVSASFDRDAQGHTNRAYGVTQDISTRKLAELEIQRLNASLEQRIQERTKELKDAYGELESYSYAVAHDLRSPLRIINGFAQALEEDNTTLSDSSQTHIQRIKASSQKMGLLIDGLLQLAQYARGEVVRKPVNISDIAHRLLQELAHDEPERRVDWAVEPMLTAQADPALVEALLQNLLHNAWKYTAHTEAAQIRVFQEAQGDQIFFCVKDNGAGFDMHHAEKLFQPFQRLHMPHEFTGLGVGLATAQRIVKRHGGELRASGERGKGAQFCFNLPAPSSPD</sequence>
<evidence type="ECO:0000256" key="3">
    <source>
        <dbReference type="ARBA" id="ARBA00012438"/>
    </source>
</evidence>
<dbReference type="InterPro" id="IPR003594">
    <property type="entry name" value="HATPase_dom"/>
</dbReference>
<evidence type="ECO:0000259" key="15">
    <source>
        <dbReference type="PROSITE" id="PS50109"/>
    </source>
</evidence>
<dbReference type="InterPro" id="IPR036097">
    <property type="entry name" value="HisK_dim/P_sf"/>
</dbReference>
<dbReference type="InterPro" id="IPR050351">
    <property type="entry name" value="BphY/WalK/GraS-like"/>
</dbReference>
<dbReference type="SMART" id="SM00091">
    <property type="entry name" value="PAS"/>
    <property type="match status" value="1"/>
</dbReference>
<evidence type="ECO:0000256" key="6">
    <source>
        <dbReference type="ARBA" id="ARBA00022692"/>
    </source>
</evidence>
<dbReference type="STRING" id="1763535.LPB072_17405"/>
<evidence type="ECO:0000256" key="9">
    <source>
        <dbReference type="ARBA" id="ARBA00022840"/>
    </source>
</evidence>
<accession>A0A162W3P9</accession>
<proteinExistence type="predicted"/>
<evidence type="ECO:0000256" key="11">
    <source>
        <dbReference type="ARBA" id="ARBA00023012"/>
    </source>
</evidence>
<dbReference type="NCBIfam" id="TIGR00229">
    <property type="entry name" value="sensory_box"/>
    <property type="match status" value="1"/>
</dbReference>
<feature type="transmembrane region" description="Helical" evidence="14">
    <location>
        <begin position="64"/>
        <end position="94"/>
    </location>
</feature>
<dbReference type="Pfam" id="PF00512">
    <property type="entry name" value="HisKA"/>
    <property type="match status" value="1"/>
</dbReference>
<dbReference type="SMART" id="SM00387">
    <property type="entry name" value="HATPase_c"/>
    <property type="match status" value="1"/>
</dbReference>
<evidence type="ECO:0000256" key="13">
    <source>
        <dbReference type="SAM" id="Coils"/>
    </source>
</evidence>
<feature type="domain" description="Histidine kinase" evidence="15">
    <location>
        <begin position="431"/>
        <end position="644"/>
    </location>
</feature>
<keyword evidence="13" id="KW-0175">Coiled coil</keyword>
<dbReference type="InterPro" id="IPR001610">
    <property type="entry name" value="PAC"/>
</dbReference>
<evidence type="ECO:0000259" key="17">
    <source>
        <dbReference type="PROSITE" id="PS50113"/>
    </source>
</evidence>
<reference evidence="18 21" key="2">
    <citation type="submission" date="2016-10" db="EMBL/GenBank/DDBJ databases">
        <title>Hydorgenophaga sp. LPB0072 isolated from gastropod.</title>
        <authorList>
            <person name="Kim E."/>
            <person name="Yi H."/>
        </authorList>
    </citation>
    <scope>NUCLEOTIDE SEQUENCE [LARGE SCALE GENOMIC DNA]</scope>
    <source>
        <strain evidence="18 21">LPB0072</strain>
    </source>
</reference>
<protein>
    <recommendedName>
        <fullName evidence="3">histidine kinase</fullName>
        <ecNumber evidence="3">2.7.13.3</ecNumber>
    </recommendedName>
</protein>
<dbReference type="Proteomes" id="UP000185657">
    <property type="component" value="Unassembled WGS sequence"/>
</dbReference>
<dbReference type="PRINTS" id="PR00344">
    <property type="entry name" value="BCTRLSENSOR"/>
</dbReference>
<dbReference type="PROSITE" id="PS50109">
    <property type="entry name" value="HIS_KIN"/>
    <property type="match status" value="1"/>
</dbReference>
<dbReference type="EMBL" id="CP017476">
    <property type="protein sequence ID" value="AOW14350.1"/>
    <property type="molecule type" value="Genomic_DNA"/>
</dbReference>
<dbReference type="InterPro" id="IPR000014">
    <property type="entry name" value="PAS"/>
</dbReference>
<dbReference type="GO" id="GO:0000156">
    <property type="term" value="F:phosphorelay response regulator activity"/>
    <property type="evidence" value="ECO:0007669"/>
    <property type="project" value="TreeGrafter"/>
</dbReference>
<keyword evidence="5" id="KW-0808">Transferase</keyword>
<dbReference type="PROSITE" id="PS50112">
    <property type="entry name" value="PAS"/>
    <property type="match status" value="1"/>
</dbReference>
<dbReference type="Pfam" id="PF13493">
    <property type="entry name" value="DUF4118"/>
    <property type="match status" value="1"/>
</dbReference>
<dbReference type="Pfam" id="PF02518">
    <property type="entry name" value="HATPase_c"/>
    <property type="match status" value="1"/>
</dbReference>
<feature type="transmembrane region" description="Helical" evidence="14">
    <location>
        <begin position="114"/>
        <end position="134"/>
    </location>
</feature>
<evidence type="ECO:0000259" key="16">
    <source>
        <dbReference type="PROSITE" id="PS50112"/>
    </source>
</evidence>
<dbReference type="EMBL" id="LVWD01000003">
    <property type="protein sequence ID" value="OAD43627.1"/>
    <property type="molecule type" value="Genomic_DNA"/>
</dbReference>
<evidence type="ECO:0000256" key="4">
    <source>
        <dbReference type="ARBA" id="ARBA00022553"/>
    </source>
</evidence>
<dbReference type="Gene3D" id="1.10.287.130">
    <property type="match status" value="1"/>
</dbReference>
<keyword evidence="20" id="KW-1185">Reference proteome</keyword>
<dbReference type="InterPro" id="IPR000700">
    <property type="entry name" value="PAS-assoc_C"/>
</dbReference>
<evidence type="ECO:0000256" key="12">
    <source>
        <dbReference type="ARBA" id="ARBA00023136"/>
    </source>
</evidence>
<evidence type="ECO:0000256" key="10">
    <source>
        <dbReference type="ARBA" id="ARBA00022989"/>
    </source>
</evidence>
<evidence type="ECO:0000256" key="2">
    <source>
        <dbReference type="ARBA" id="ARBA00004429"/>
    </source>
</evidence>
<dbReference type="InterPro" id="IPR004358">
    <property type="entry name" value="Sig_transdc_His_kin-like_C"/>
</dbReference>
<dbReference type="Gene3D" id="3.30.450.20">
    <property type="entry name" value="PAS domain"/>
    <property type="match status" value="2"/>
</dbReference>
<dbReference type="GO" id="GO:0030295">
    <property type="term" value="F:protein kinase activator activity"/>
    <property type="evidence" value="ECO:0007669"/>
    <property type="project" value="TreeGrafter"/>
</dbReference>
<evidence type="ECO:0000256" key="8">
    <source>
        <dbReference type="ARBA" id="ARBA00022777"/>
    </source>
</evidence>
<evidence type="ECO:0000313" key="18">
    <source>
        <dbReference type="EMBL" id="AOW14350.1"/>
    </source>
</evidence>
<evidence type="ECO:0000313" key="19">
    <source>
        <dbReference type="EMBL" id="OAD43627.1"/>
    </source>
</evidence>
<dbReference type="InterPro" id="IPR035965">
    <property type="entry name" value="PAS-like_dom_sf"/>
</dbReference>
<keyword evidence="11" id="KW-0902">Two-component regulatory system</keyword>
<dbReference type="GO" id="GO:0007234">
    <property type="term" value="P:osmosensory signaling via phosphorelay pathway"/>
    <property type="evidence" value="ECO:0007669"/>
    <property type="project" value="TreeGrafter"/>
</dbReference>
<dbReference type="KEGG" id="hyl:LPB072_17405"/>
<dbReference type="SMART" id="SM00086">
    <property type="entry name" value="PAC"/>
    <property type="match status" value="1"/>
</dbReference>
<dbReference type="FunFam" id="3.30.565.10:FF:000006">
    <property type="entry name" value="Sensor histidine kinase WalK"/>
    <property type="match status" value="1"/>
</dbReference>
<feature type="domain" description="PAC" evidence="17">
    <location>
        <begin position="225"/>
        <end position="277"/>
    </location>
</feature>
<dbReference type="PROSITE" id="PS50113">
    <property type="entry name" value="PAC"/>
    <property type="match status" value="2"/>
</dbReference>
<evidence type="ECO:0000256" key="14">
    <source>
        <dbReference type="SAM" id="Phobius"/>
    </source>
</evidence>
<evidence type="ECO:0000256" key="7">
    <source>
        <dbReference type="ARBA" id="ARBA00022741"/>
    </source>
</evidence>
<name>A0A162W3P9_9BURK</name>
<dbReference type="InterPro" id="IPR038318">
    <property type="entry name" value="KdpD_sf"/>
</dbReference>
<dbReference type="SUPFAM" id="SSF55785">
    <property type="entry name" value="PYP-like sensor domain (PAS domain)"/>
    <property type="match status" value="2"/>
</dbReference>
<dbReference type="Pfam" id="PF08447">
    <property type="entry name" value="PAS_3"/>
    <property type="match status" value="1"/>
</dbReference>
<dbReference type="OrthoDB" id="9808408at2"/>
<dbReference type="GO" id="GO:0000155">
    <property type="term" value="F:phosphorelay sensor kinase activity"/>
    <property type="evidence" value="ECO:0007669"/>
    <property type="project" value="InterPro"/>
</dbReference>
<dbReference type="InterPro" id="IPR036890">
    <property type="entry name" value="HATPase_C_sf"/>
</dbReference>
<comment type="catalytic activity">
    <reaction evidence="1">
        <text>ATP + protein L-histidine = ADP + protein N-phospho-L-histidine.</text>
        <dbReference type="EC" id="2.7.13.3"/>
    </reaction>
</comment>
<dbReference type="InterPro" id="IPR025201">
    <property type="entry name" value="KdpD_TM"/>
</dbReference>
<dbReference type="EC" id="2.7.13.3" evidence="3"/>
<dbReference type="SUPFAM" id="SSF47384">
    <property type="entry name" value="Homodimeric domain of signal transducing histidine kinase"/>
    <property type="match status" value="1"/>
</dbReference>
<reference evidence="19 20" key="1">
    <citation type="submission" date="2016-02" db="EMBL/GenBank/DDBJ databases">
        <title>Draft genome sequence of Hydrogenophaga sp. LPB0072.</title>
        <authorList>
            <person name="Shin S.-K."/>
            <person name="Yi H."/>
        </authorList>
    </citation>
    <scope>NUCLEOTIDE SEQUENCE [LARGE SCALE GENOMIC DNA]</scope>
    <source>
        <strain evidence="19 20">LPB0072</strain>
    </source>
</reference>
<dbReference type="GO" id="GO:0005524">
    <property type="term" value="F:ATP binding"/>
    <property type="evidence" value="ECO:0007669"/>
    <property type="project" value="UniProtKB-KW"/>
</dbReference>
<feature type="domain" description="PAC" evidence="17">
    <location>
        <begin position="349"/>
        <end position="402"/>
    </location>
</feature>
<dbReference type="PANTHER" id="PTHR42878:SF15">
    <property type="entry name" value="BACTERIOPHYTOCHROME"/>
    <property type="match status" value="1"/>
</dbReference>
<dbReference type="SMART" id="SM00388">
    <property type="entry name" value="HisKA"/>
    <property type="match status" value="1"/>
</dbReference>
<dbReference type="InterPro" id="IPR003661">
    <property type="entry name" value="HisK_dim/P_dom"/>
</dbReference>
<comment type="subcellular location">
    <subcellularLocation>
        <location evidence="2">Cell inner membrane</location>
        <topology evidence="2">Multi-pass membrane protein</topology>
    </subcellularLocation>
</comment>
<evidence type="ECO:0000256" key="5">
    <source>
        <dbReference type="ARBA" id="ARBA00022679"/>
    </source>
</evidence>
<keyword evidence="4" id="KW-0597">Phosphoprotein</keyword>
<dbReference type="InterPro" id="IPR005467">
    <property type="entry name" value="His_kinase_dom"/>
</dbReference>
<dbReference type="AlphaFoldDB" id="A0A162W3P9"/>
<dbReference type="Gene3D" id="3.30.565.10">
    <property type="entry name" value="Histidine kinase-like ATPase, C-terminal domain"/>
    <property type="match status" value="1"/>
</dbReference>
<dbReference type="InterPro" id="IPR013655">
    <property type="entry name" value="PAS_fold_3"/>
</dbReference>
<feature type="domain" description="PAS" evidence="16">
    <location>
        <begin position="151"/>
        <end position="221"/>
    </location>
</feature>
<dbReference type="GO" id="GO:0005886">
    <property type="term" value="C:plasma membrane"/>
    <property type="evidence" value="ECO:0007669"/>
    <property type="project" value="UniProtKB-SubCell"/>
</dbReference>
<dbReference type="CDD" id="cd00082">
    <property type="entry name" value="HisKA"/>
    <property type="match status" value="1"/>
</dbReference>
<organism evidence="18 21">
    <name type="scientific">Hydrogenophaga crassostreae</name>
    <dbReference type="NCBI Taxonomy" id="1763535"/>
    <lineage>
        <taxon>Bacteria</taxon>
        <taxon>Pseudomonadati</taxon>
        <taxon>Pseudomonadota</taxon>
        <taxon>Betaproteobacteria</taxon>
        <taxon>Burkholderiales</taxon>
        <taxon>Comamonadaceae</taxon>
        <taxon>Hydrogenophaga</taxon>
    </lineage>
</organism>
<gene>
    <name evidence="18" type="ORF">LPB072_17405</name>
    <name evidence="19" type="ORF">LPB72_03630</name>
</gene>
<keyword evidence="9" id="KW-0067">ATP-binding</keyword>
<keyword evidence="6 14" id="KW-0812">Transmembrane</keyword>
<keyword evidence="10 14" id="KW-1133">Transmembrane helix</keyword>
<dbReference type="CDD" id="cd00130">
    <property type="entry name" value="PAS"/>
    <property type="match status" value="1"/>
</dbReference>
<feature type="transmembrane region" description="Helical" evidence="14">
    <location>
        <begin position="34"/>
        <end position="52"/>
    </location>
</feature>
<keyword evidence="8" id="KW-0418">Kinase</keyword>
<evidence type="ECO:0000256" key="1">
    <source>
        <dbReference type="ARBA" id="ARBA00000085"/>
    </source>
</evidence>
<dbReference type="Gene3D" id="1.20.120.620">
    <property type="entry name" value="Backbone structure of the membrane domain of e. Coli histidine kinase receptor kdpd"/>
    <property type="match status" value="1"/>
</dbReference>
<dbReference type="PANTHER" id="PTHR42878">
    <property type="entry name" value="TWO-COMPONENT HISTIDINE KINASE"/>
    <property type="match status" value="1"/>
</dbReference>